<accession>A0ABQ4F837</accession>
<name>A0ABQ4F837_9ACTN</name>
<dbReference type="Gene3D" id="2.80.10.50">
    <property type="match status" value="1"/>
</dbReference>
<dbReference type="InterPro" id="IPR035992">
    <property type="entry name" value="Ricin_B-like_lectins"/>
</dbReference>
<dbReference type="EMBL" id="BOOB01000008">
    <property type="protein sequence ID" value="GIH30971.1"/>
    <property type="molecule type" value="Genomic_DNA"/>
</dbReference>
<proteinExistence type="predicted"/>
<evidence type="ECO:0000313" key="1">
    <source>
        <dbReference type="EMBL" id="GIH30971.1"/>
    </source>
</evidence>
<dbReference type="Proteomes" id="UP000651728">
    <property type="component" value="Unassembled WGS sequence"/>
</dbReference>
<keyword evidence="2" id="KW-1185">Reference proteome</keyword>
<sequence>MRTRKVSAIAAAGLDVTGATYGNGKPLQVWECGGNWNQRFNVS</sequence>
<evidence type="ECO:0000313" key="2">
    <source>
        <dbReference type="Proteomes" id="UP000651728"/>
    </source>
</evidence>
<gene>
    <name evidence="1" type="ORF">Mam01_11350</name>
</gene>
<comment type="caution">
    <text evidence="1">The sequence shown here is derived from an EMBL/GenBank/DDBJ whole genome shotgun (WGS) entry which is preliminary data.</text>
</comment>
<dbReference type="SUPFAM" id="SSF50370">
    <property type="entry name" value="Ricin B-like lectins"/>
    <property type="match status" value="1"/>
</dbReference>
<organism evidence="1 2">
    <name type="scientific">Microbispora amethystogenes</name>
    <dbReference type="NCBI Taxonomy" id="1427754"/>
    <lineage>
        <taxon>Bacteria</taxon>
        <taxon>Bacillati</taxon>
        <taxon>Actinomycetota</taxon>
        <taxon>Actinomycetes</taxon>
        <taxon>Streptosporangiales</taxon>
        <taxon>Streptosporangiaceae</taxon>
        <taxon>Microbispora</taxon>
    </lineage>
</organism>
<dbReference type="RefSeq" id="WP_275408903.1">
    <property type="nucleotide sequence ID" value="NZ_BAABEJ010000003.1"/>
</dbReference>
<evidence type="ECO:0008006" key="3">
    <source>
        <dbReference type="Google" id="ProtNLM"/>
    </source>
</evidence>
<protein>
    <recommendedName>
        <fullName evidence="3">Ricin B lectin domain-containing protein</fullName>
    </recommendedName>
</protein>
<reference evidence="1 2" key="1">
    <citation type="submission" date="2021-01" db="EMBL/GenBank/DDBJ databases">
        <title>Whole genome shotgun sequence of Microbispora amethystogenes NBRC 101907.</title>
        <authorList>
            <person name="Komaki H."/>
            <person name="Tamura T."/>
        </authorList>
    </citation>
    <scope>NUCLEOTIDE SEQUENCE [LARGE SCALE GENOMIC DNA]</scope>
    <source>
        <strain evidence="1 2">NBRC 101907</strain>
    </source>
</reference>